<feature type="region of interest" description="Disordered" evidence="1">
    <location>
        <begin position="131"/>
        <end position="156"/>
    </location>
</feature>
<keyword evidence="3" id="KW-1185">Reference proteome</keyword>
<evidence type="ECO:0000313" key="2">
    <source>
        <dbReference type="EMBL" id="KAK1680271.1"/>
    </source>
</evidence>
<name>A0AAD8TD66_LOLMU</name>
<evidence type="ECO:0000256" key="1">
    <source>
        <dbReference type="SAM" id="MobiDB-lite"/>
    </source>
</evidence>
<protein>
    <submittedName>
        <fullName evidence="2">Uncharacterized protein</fullName>
    </submittedName>
</protein>
<evidence type="ECO:0000313" key="3">
    <source>
        <dbReference type="Proteomes" id="UP001231189"/>
    </source>
</evidence>
<reference evidence="2" key="1">
    <citation type="submission" date="2023-07" db="EMBL/GenBank/DDBJ databases">
        <title>A chromosome-level genome assembly of Lolium multiflorum.</title>
        <authorList>
            <person name="Chen Y."/>
            <person name="Copetti D."/>
            <person name="Kolliker R."/>
            <person name="Studer B."/>
        </authorList>
    </citation>
    <scope>NUCLEOTIDE SEQUENCE</scope>
    <source>
        <strain evidence="2">02402/16</strain>
        <tissue evidence="2">Leaf</tissue>
    </source>
</reference>
<comment type="caution">
    <text evidence="2">The sequence shown here is derived from an EMBL/GenBank/DDBJ whole genome shotgun (WGS) entry which is preliminary data.</text>
</comment>
<accession>A0AAD8TD66</accession>
<dbReference type="EMBL" id="JAUUTY010000002">
    <property type="protein sequence ID" value="KAK1680271.1"/>
    <property type="molecule type" value="Genomic_DNA"/>
</dbReference>
<feature type="region of interest" description="Disordered" evidence="1">
    <location>
        <begin position="47"/>
        <end position="72"/>
    </location>
</feature>
<feature type="compositionally biased region" description="Basic and acidic residues" evidence="1">
    <location>
        <begin position="175"/>
        <end position="189"/>
    </location>
</feature>
<sequence length="228" mass="26137">MQRFSSHASRSPTFPWCAVTEAPGRPQQIWRNDDESAMHQVIQSGSTAAFTEEESQTYAEEHQGEEWELEYDEDEPEELDLIIQAYRDDNKDVEFKFFHVFKQIESCDKWTLTWRHSPRPKRAASILQRRYRHPGNTGPSGQKAAKAERNAGPAAKRLQASVDKCIIDATVREEEKARATTAREEKSNERWSMMLGNQETKIGILKDNVATKKANAAAIKQEKDLPFL</sequence>
<gene>
    <name evidence="2" type="ORF">QYE76_041119</name>
</gene>
<feature type="region of interest" description="Disordered" evidence="1">
    <location>
        <begin position="175"/>
        <end position="194"/>
    </location>
</feature>
<dbReference type="AlphaFoldDB" id="A0AAD8TD66"/>
<dbReference type="Proteomes" id="UP001231189">
    <property type="component" value="Unassembled WGS sequence"/>
</dbReference>
<proteinExistence type="predicted"/>
<organism evidence="2 3">
    <name type="scientific">Lolium multiflorum</name>
    <name type="common">Italian ryegrass</name>
    <name type="synonym">Lolium perenne subsp. multiflorum</name>
    <dbReference type="NCBI Taxonomy" id="4521"/>
    <lineage>
        <taxon>Eukaryota</taxon>
        <taxon>Viridiplantae</taxon>
        <taxon>Streptophyta</taxon>
        <taxon>Embryophyta</taxon>
        <taxon>Tracheophyta</taxon>
        <taxon>Spermatophyta</taxon>
        <taxon>Magnoliopsida</taxon>
        <taxon>Liliopsida</taxon>
        <taxon>Poales</taxon>
        <taxon>Poaceae</taxon>
        <taxon>BOP clade</taxon>
        <taxon>Pooideae</taxon>
        <taxon>Poodae</taxon>
        <taxon>Poeae</taxon>
        <taxon>Poeae Chloroplast Group 2 (Poeae type)</taxon>
        <taxon>Loliodinae</taxon>
        <taxon>Loliinae</taxon>
        <taxon>Lolium</taxon>
    </lineage>
</organism>